<protein>
    <submittedName>
        <fullName evidence="1">Uncharacterized protein</fullName>
    </submittedName>
</protein>
<reference evidence="1 2" key="1">
    <citation type="submission" date="2023-11" db="EMBL/GenBank/DDBJ databases">
        <title>Lentzea sokolovensis, sp. nov., Lentzea kristufkii, sp. nov., and Lentzea miocenensis, sp. nov., rare actinobacteria from Sokolov Coal Basin, Miocene lacustrine sediment, Czech Republic.</title>
        <authorList>
            <person name="Lara A."/>
            <person name="Kotroba L."/>
            <person name="Nouioui I."/>
            <person name="Neumann-Schaal M."/>
            <person name="Mast Y."/>
            <person name="Chronakova A."/>
        </authorList>
    </citation>
    <scope>NUCLEOTIDE SEQUENCE [LARGE SCALE GENOMIC DNA]</scope>
    <source>
        <strain evidence="1 2">BCCO 10_0856</strain>
    </source>
</reference>
<sequence>MWEPFGQGAARRVTVPDCHQVLVLVPHVVAGTRLMDVLTLLEADHRVQVVCAVPAGSPPGTEEFVLAQGALLIPWEHALRHRFDLVLAASHQDVDRVHGPVLVLPHGASAAKSRRLHGHGLDRASLTRAGRVVPAAIVLAHDDELLLLADACPEAVPHAVVAGDLCLDRMRASQPFRAQYRAAAGIGEDETLVTVSSTWSPSSTFGSGPALYRELLREHRVAAVLHPNIWQVHGAWQVRAWLADCAGLVVVPPEEGWRAVVIASDVVVGDHGSVTQYAAAVGVPIVLASTPEVRPGSFADQLSRHAPLIDCGQPVVAQAKRVPLTISSRPGESAAILRTTMYRLLGLSEPARACRAEPVPVHHV</sequence>
<keyword evidence="2" id="KW-1185">Reference proteome</keyword>
<dbReference type="RefSeq" id="WP_319972079.1">
    <property type="nucleotide sequence ID" value="NZ_JAXAVW010000055.1"/>
</dbReference>
<evidence type="ECO:0000313" key="2">
    <source>
        <dbReference type="Proteomes" id="UP001285521"/>
    </source>
</evidence>
<accession>A0ABU4TFW7</accession>
<dbReference type="Proteomes" id="UP001285521">
    <property type="component" value="Unassembled WGS sequence"/>
</dbReference>
<organism evidence="1 2">
    <name type="scientific">Lentzea miocenica</name>
    <dbReference type="NCBI Taxonomy" id="3095431"/>
    <lineage>
        <taxon>Bacteria</taxon>
        <taxon>Bacillati</taxon>
        <taxon>Actinomycetota</taxon>
        <taxon>Actinomycetes</taxon>
        <taxon>Pseudonocardiales</taxon>
        <taxon>Pseudonocardiaceae</taxon>
        <taxon>Lentzea</taxon>
    </lineage>
</organism>
<evidence type="ECO:0000313" key="1">
    <source>
        <dbReference type="EMBL" id="MDX8037080.1"/>
    </source>
</evidence>
<dbReference type="EMBL" id="JAXAVW010000055">
    <property type="protein sequence ID" value="MDX8037080.1"/>
    <property type="molecule type" value="Genomic_DNA"/>
</dbReference>
<comment type="caution">
    <text evidence="1">The sequence shown here is derived from an EMBL/GenBank/DDBJ whole genome shotgun (WGS) entry which is preliminary data.</text>
</comment>
<proteinExistence type="predicted"/>
<dbReference type="SUPFAM" id="SSF53756">
    <property type="entry name" value="UDP-Glycosyltransferase/glycogen phosphorylase"/>
    <property type="match status" value="1"/>
</dbReference>
<gene>
    <name evidence="1" type="ORF">SK803_43400</name>
</gene>
<name>A0ABU4TFW7_9PSEU</name>